<dbReference type="Pfam" id="PF01217">
    <property type="entry name" value="Clat_adaptor_s"/>
    <property type="match status" value="1"/>
</dbReference>
<feature type="compositionally biased region" description="Low complexity" evidence="13">
    <location>
        <begin position="256"/>
        <end position="268"/>
    </location>
</feature>
<dbReference type="InterPro" id="IPR028565">
    <property type="entry name" value="MHD"/>
</dbReference>
<evidence type="ECO:0000313" key="15">
    <source>
        <dbReference type="EMBL" id="CAG8433278.1"/>
    </source>
</evidence>
<keyword evidence="9 10" id="KW-0968">Cytoplasmic vesicle</keyword>
<dbReference type="EMBL" id="CAJVPK010000013">
    <property type="protein sequence ID" value="CAG8433278.1"/>
    <property type="molecule type" value="Genomic_DNA"/>
</dbReference>
<dbReference type="InterPro" id="IPR036168">
    <property type="entry name" value="AP2_Mu_C_sf"/>
</dbReference>
<comment type="subunit">
    <text evidence="2 10">Oligomeric complex that consists of at least the alpha, beta, beta', gamma, delta, epsilon and zeta subunits.</text>
</comment>
<evidence type="ECO:0000256" key="4">
    <source>
        <dbReference type="ARBA" id="ARBA00022490"/>
    </source>
</evidence>
<dbReference type="InterPro" id="IPR011012">
    <property type="entry name" value="Longin-like_dom_sf"/>
</dbReference>
<evidence type="ECO:0000256" key="8">
    <source>
        <dbReference type="ARBA" id="ARBA00023136"/>
    </source>
</evidence>
<keyword evidence="16" id="KW-1185">Reference proteome</keyword>
<evidence type="ECO:0000313" key="16">
    <source>
        <dbReference type="Proteomes" id="UP000789706"/>
    </source>
</evidence>
<feature type="domain" description="MHD" evidence="14">
    <location>
        <begin position="311"/>
        <end position="550"/>
    </location>
</feature>
<evidence type="ECO:0000256" key="5">
    <source>
        <dbReference type="ARBA" id="ARBA00022892"/>
    </source>
</evidence>
<dbReference type="Pfam" id="PF00928">
    <property type="entry name" value="Adap_comp_sub"/>
    <property type="match status" value="1"/>
</dbReference>
<dbReference type="InterPro" id="IPR022775">
    <property type="entry name" value="AP_mu_sigma_su"/>
</dbReference>
<evidence type="ECO:0000259" key="14">
    <source>
        <dbReference type="PROSITE" id="PS51072"/>
    </source>
</evidence>
<evidence type="ECO:0000256" key="11">
    <source>
        <dbReference type="RuleBase" id="RU366052"/>
    </source>
</evidence>
<dbReference type="SUPFAM" id="SSF49447">
    <property type="entry name" value="Second domain of Mu2 adaptin subunit (ap50) of ap2 adaptor"/>
    <property type="match status" value="1"/>
</dbReference>
<evidence type="ECO:0000256" key="13">
    <source>
        <dbReference type="SAM" id="MobiDB-lite"/>
    </source>
</evidence>
<comment type="subcellular location">
    <subcellularLocation>
        <location evidence="10 11">Cytoplasm</location>
    </subcellularLocation>
    <subcellularLocation>
        <location evidence="10 11">Cytoplasmic vesicle</location>
        <location evidence="10 11">COPI-coated vesicle membrane</location>
        <topology evidence="10 11">Peripheral membrane protein</topology>
        <orientation evidence="10 11">Cytoplasmic side</orientation>
    </subcellularLocation>
    <subcellularLocation>
        <location evidence="10 11">Golgi apparatus membrane</location>
        <topology evidence="10 11">Peripheral membrane protein</topology>
        <orientation evidence="10 11">Cytoplasmic side</orientation>
    </subcellularLocation>
</comment>
<evidence type="ECO:0000256" key="9">
    <source>
        <dbReference type="ARBA" id="ARBA00023329"/>
    </source>
</evidence>
<evidence type="ECO:0000256" key="3">
    <source>
        <dbReference type="ARBA" id="ARBA00022448"/>
    </source>
</evidence>
<dbReference type="SUPFAM" id="SSF64356">
    <property type="entry name" value="SNARE-like"/>
    <property type="match status" value="1"/>
</dbReference>
<dbReference type="Gene3D" id="3.30.450.60">
    <property type="match status" value="1"/>
</dbReference>
<dbReference type="GO" id="GO:0006890">
    <property type="term" value="P:retrograde vesicle-mediated transport, Golgi to endoplasmic reticulum"/>
    <property type="evidence" value="ECO:0007669"/>
    <property type="project" value="UniProtKB-UniRule"/>
</dbReference>
<evidence type="ECO:0000256" key="12">
    <source>
        <dbReference type="SAM" id="Coils"/>
    </source>
</evidence>
<evidence type="ECO:0000256" key="2">
    <source>
        <dbReference type="ARBA" id="ARBA00011775"/>
    </source>
</evidence>
<dbReference type="PROSITE" id="PS51072">
    <property type="entry name" value="MHD"/>
    <property type="match status" value="1"/>
</dbReference>
<dbReference type="PANTHER" id="PTHR10121">
    <property type="entry name" value="COATOMER SUBUNIT DELTA"/>
    <property type="match status" value="1"/>
</dbReference>
<dbReference type="CDD" id="cd14830">
    <property type="entry name" value="Delta_COP_N"/>
    <property type="match status" value="1"/>
</dbReference>
<organism evidence="15 16">
    <name type="scientific">Diversispora eburnea</name>
    <dbReference type="NCBI Taxonomy" id="1213867"/>
    <lineage>
        <taxon>Eukaryota</taxon>
        <taxon>Fungi</taxon>
        <taxon>Fungi incertae sedis</taxon>
        <taxon>Mucoromycota</taxon>
        <taxon>Glomeromycotina</taxon>
        <taxon>Glomeromycetes</taxon>
        <taxon>Diversisporales</taxon>
        <taxon>Diversisporaceae</taxon>
        <taxon>Diversispora</taxon>
    </lineage>
</organism>
<dbReference type="GO" id="GO:0030126">
    <property type="term" value="C:COPI vesicle coat"/>
    <property type="evidence" value="ECO:0007669"/>
    <property type="project" value="UniProtKB-UniRule"/>
</dbReference>
<keyword evidence="5 10" id="KW-0931">ER-Golgi transport</keyword>
<dbReference type="GO" id="GO:0000139">
    <property type="term" value="C:Golgi membrane"/>
    <property type="evidence" value="ECO:0007669"/>
    <property type="project" value="UniProtKB-SubCell"/>
</dbReference>
<feature type="region of interest" description="Disordered" evidence="13">
    <location>
        <begin position="239"/>
        <end position="277"/>
    </location>
</feature>
<evidence type="ECO:0000256" key="7">
    <source>
        <dbReference type="ARBA" id="ARBA00023034"/>
    </source>
</evidence>
<keyword evidence="7 10" id="KW-0333">Golgi apparatus</keyword>
<evidence type="ECO:0000256" key="6">
    <source>
        <dbReference type="ARBA" id="ARBA00022927"/>
    </source>
</evidence>
<proteinExistence type="inferred from homology"/>
<dbReference type="CDD" id="cd09254">
    <property type="entry name" value="AP_delta-COPI_MHD"/>
    <property type="match status" value="1"/>
</dbReference>
<comment type="caution">
    <text evidence="15">The sequence shown here is derived from an EMBL/GenBank/DDBJ whole genome shotgun (WGS) entry which is preliminary data.</text>
</comment>
<keyword evidence="12" id="KW-0175">Coiled coil</keyword>
<keyword evidence="3 10" id="KW-0813">Transport</keyword>
<name>A0A9N8V0W5_9GLOM</name>
<protein>
    <recommendedName>
        <fullName evidence="10">Coatomer subunit delta</fullName>
    </recommendedName>
</protein>
<dbReference type="GO" id="GO:0051645">
    <property type="term" value="P:Golgi localization"/>
    <property type="evidence" value="ECO:0007669"/>
    <property type="project" value="TreeGrafter"/>
</dbReference>
<reference evidence="15" key="1">
    <citation type="submission" date="2021-06" db="EMBL/GenBank/DDBJ databases">
        <authorList>
            <person name="Kallberg Y."/>
            <person name="Tangrot J."/>
            <person name="Rosling A."/>
        </authorList>
    </citation>
    <scope>NUCLEOTIDE SEQUENCE</scope>
    <source>
        <strain evidence="15">AZ414A</strain>
    </source>
</reference>
<dbReference type="FunFam" id="3.30.450.60:FF:000003">
    <property type="entry name" value="Coatomer subunit delta"/>
    <property type="match status" value="1"/>
</dbReference>
<dbReference type="GO" id="GO:0006888">
    <property type="term" value="P:endoplasmic reticulum to Golgi vesicle-mediated transport"/>
    <property type="evidence" value="ECO:0007669"/>
    <property type="project" value="TreeGrafter"/>
</dbReference>
<sequence>MFTVVNKLRLLNRWFMYPAIIGGALVSRRIKSLRDVLYSAIRCQVVLASAICTKGGKAVISRQFREMPRSRIEGLLASFPKLTSSGQQHTTIETEHVRYVYQPLDELYMVLITNRQSNILQDIDTLHLFARVVSDICRSLDERGILGNSFELLSAFDEIVSLGYRENVNLAQVKSIIEMESHEEKIQEIIAKNKEQEAKEELKRRAKQLEMQKKEMLKRGGTLGGSSFGVGFGQSINRPSSYAEPQVQQNFEESMRSSFSSSPTPSTSKAKGMQLGRKQKSADLFEAVKNEVGFEEVTEKNIRTGISKVPMESVHLAISEKISLQANRDGGLENLEVKGDLELSISDANVTRIKIAVQAVDDGTLQLKTHPNVDKKLFSTDNIIALKNSARGFPLNQPLGVLRWRFITKDETAIPLSNGTIDVNIEYILENENYEFKDVSISIPLPSTGNPVVGDVDGHYEVNRQTRTLEWQLPIIDLSNKQGSLEFNIVGDDVNAFFPVSVSFLSEKLICDIDVLDVTHVETEAPVTFSKEKILKRPFVLLLVPRTKSV</sequence>
<comment type="similarity">
    <text evidence="1 10">Belongs to the adaptor complexes medium subunit family. Delta-COP subfamily.</text>
</comment>
<keyword evidence="4 10" id="KW-0963">Cytoplasm</keyword>
<dbReference type="AlphaFoldDB" id="A0A9N8V0W5"/>
<feature type="coiled-coil region" evidence="12">
    <location>
        <begin position="179"/>
        <end position="219"/>
    </location>
</feature>
<keyword evidence="8 10" id="KW-0472">Membrane</keyword>
<comment type="function">
    <text evidence="10">The coatomer is a cytosolic protein complex that binds to dilysine motifs and reversibly associates with Golgi non-clathrin-coated vesicles, which further mediate biosynthetic protein transport from the ER, via the Golgi up to the trans Golgi network. Coatomer complex is required for budding from Golgi membranes, and is essential for the retrograde Golgi-to-ER transport of dilysine-tagged proteins.</text>
</comment>
<evidence type="ECO:0000256" key="10">
    <source>
        <dbReference type="RuleBase" id="RU364018"/>
    </source>
</evidence>
<keyword evidence="6 10" id="KW-0653">Protein transport</keyword>
<dbReference type="InterPro" id="IPR027059">
    <property type="entry name" value="Coatomer_dsu"/>
</dbReference>
<dbReference type="OrthoDB" id="10266042at2759"/>
<gene>
    <name evidence="15" type="ORF">DEBURN_LOCUS409</name>
</gene>
<dbReference type="PANTHER" id="PTHR10121:SF0">
    <property type="entry name" value="COATOMER SUBUNIT DELTA"/>
    <property type="match status" value="1"/>
</dbReference>
<dbReference type="Proteomes" id="UP000789706">
    <property type="component" value="Unassembled WGS sequence"/>
</dbReference>
<evidence type="ECO:0000256" key="1">
    <source>
        <dbReference type="ARBA" id="ARBA00010516"/>
    </source>
</evidence>
<accession>A0A9N8V0W5</accession>
<dbReference type="GO" id="GO:0015031">
    <property type="term" value="P:protein transport"/>
    <property type="evidence" value="ECO:0007669"/>
    <property type="project" value="UniProtKB-KW"/>
</dbReference>